<dbReference type="OrthoDB" id="6043629at2"/>
<accession>A0A0L8A7S9</accession>
<protein>
    <submittedName>
        <fullName evidence="2">Membrane protein</fullName>
    </submittedName>
</protein>
<keyword evidence="1" id="KW-1133">Transmembrane helix</keyword>
<evidence type="ECO:0000313" key="3">
    <source>
        <dbReference type="Proteomes" id="UP000036890"/>
    </source>
</evidence>
<gene>
    <name evidence="2" type="ORF">W7K_16540</name>
</gene>
<dbReference type="Proteomes" id="UP000036890">
    <property type="component" value="Unassembled WGS sequence"/>
</dbReference>
<feature type="transmembrane region" description="Helical" evidence="1">
    <location>
        <begin position="65"/>
        <end position="85"/>
    </location>
</feature>
<feature type="transmembrane region" description="Helical" evidence="1">
    <location>
        <begin position="27"/>
        <end position="45"/>
    </location>
</feature>
<sequence>MKKVFYIAVAVLVLARLIDFVFYGGHAYDLVATVGFAVLFAGALLEERARAMNPPPVRLRRRANVIAACGIALVLGSFLLEWKVFG</sequence>
<comment type="caution">
    <text evidence="2">The sequence shown here is derived from an EMBL/GenBank/DDBJ whole genome shotgun (WGS) entry which is preliminary data.</text>
</comment>
<evidence type="ECO:0000313" key="2">
    <source>
        <dbReference type="EMBL" id="KOE98199.1"/>
    </source>
</evidence>
<dbReference type="AlphaFoldDB" id="A0A0L8A7S9"/>
<reference evidence="2 3" key="1">
    <citation type="journal article" date="2012" name="J. Bacteriol.">
        <title>Genome sequence of a novel nicotine-degrading strain, Pseudomonas geniculata N1.</title>
        <authorList>
            <person name="Tang H."/>
            <person name="Yu H."/>
            <person name="Tai C."/>
            <person name="Huang K."/>
            <person name="Liu Y."/>
            <person name="Wang L."/>
            <person name="Yao Y."/>
            <person name="Wu G."/>
            <person name="Xu P."/>
        </authorList>
    </citation>
    <scope>NUCLEOTIDE SEQUENCE [LARGE SCALE GENOMIC DNA]</scope>
    <source>
        <strain evidence="2 3">N1</strain>
    </source>
</reference>
<keyword evidence="1" id="KW-0472">Membrane</keyword>
<proteinExistence type="predicted"/>
<keyword evidence="1" id="KW-0812">Transmembrane</keyword>
<evidence type="ECO:0000256" key="1">
    <source>
        <dbReference type="SAM" id="Phobius"/>
    </source>
</evidence>
<name>A0A0L8A7S9_9GAMM</name>
<organism evidence="2 3">
    <name type="scientific">Stenotrophomonas geniculata N1</name>
    <dbReference type="NCBI Taxonomy" id="1167641"/>
    <lineage>
        <taxon>Bacteria</taxon>
        <taxon>Pseudomonadati</taxon>
        <taxon>Pseudomonadota</taxon>
        <taxon>Gammaproteobacteria</taxon>
        <taxon>Lysobacterales</taxon>
        <taxon>Lysobacteraceae</taxon>
        <taxon>Stenotrophomonas</taxon>
    </lineage>
</organism>
<dbReference type="EMBL" id="AJLO02000034">
    <property type="protein sequence ID" value="KOE98199.1"/>
    <property type="molecule type" value="Genomic_DNA"/>
</dbReference>